<reference evidence="1 2" key="1">
    <citation type="submission" date="2019-09" db="EMBL/GenBank/DDBJ databases">
        <authorList>
            <person name="Chandra G."/>
            <person name="Truman W A."/>
        </authorList>
    </citation>
    <scope>NUCLEOTIDE SEQUENCE [LARGE SCALE GENOMIC DNA]</scope>
    <source>
        <strain evidence="1">PS673</strain>
    </source>
</reference>
<dbReference type="Proteomes" id="UP000344274">
    <property type="component" value="Unassembled WGS sequence"/>
</dbReference>
<dbReference type="EMBL" id="CABVHB010000003">
    <property type="protein sequence ID" value="VVM49924.1"/>
    <property type="molecule type" value="Genomic_DNA"/>
</dbReference>
<dbReference type="InterPro" id="IPR041160">
    <property type="entry name" value="LD_cluster2"/>
</dbReference>
<evidence type="ECO:0000313" key="1">
    <source>
        <dbReference type="EMBL" id="VVM49924.1"/>
    </source>
</evidence>
<sequence length="279" mass="30579">MESGGQQMSYREALDGTKIAISISESENMNALGLSEAHLVEAMCEVARHSLALGATLIYGGDLRARGFTQLLFELVSRYRKDSIDFKNVASVISYLPWPTIVRLTPDELKNLKVDLADTADIYLLDIEGNPTSFEFTEEDKALAPKHWVRSLKQMRILTTNEASARVVLGGKTQGFMGDMPGIAEEVLTSLLAQKPVYLLGGFGGCTRDILEIMGVHNPHKTSVPNWPGSELFSGFDFESLRNGLSHAENLALATTPYIDQAVILMIRGLLNVTSNTKS</sequence>
<protein>
    <submittedName>
        <fullName evidence="1">Uncharacterized protein</fullName>
    </submittedName>
</protein>
<dbReference type="Pfam" id="PF18163">
    <property type="entry name" value="LD_cluster2"/>
    <property type="match status" value="1"/>
</dbReference>
<name>A0A5E6Q1X0_PSEFL</name>
<gene>
    <name evidence="1" type="ORF">PS673_00710</name>
</gene>
<dbReference type="AlphaFoldDB" id="A0A5E6Q1X0"/>
<proteinExistence type="predicted"/>
<accession>A0A5E6Q1X0</accession>
<organism evidence="1 2">
    <name type="scientific">Pseudomonas fluorescens</name>
    <dbReference type="NCBI Taxonomy" id="294"/>
    <lineage>
        <taxon>Bacteria</taxon>
        <taxon>Pseudomonadati</taxon>
        <taxon>Pseudomonadota</taxon>
        <taxon>Gammaproteobacteria</taxon>
        <taxon>Pseudomonadales</taxon>
        <taxon>Pseudomonadaceae</taxon>
        <taxon>Pseudomonas</taxon>
    </lineage>
</organism>
<evidence type="ECO:0000313" key="2">
    <source>
        <dbReference type="Proteomes" id="UP000344274"/>
    </source>
</evidence>